<dbReference type="RefSeq" id="WP_386102478.1">
    <property type="nucleotide sequence ID" value="NZ_JBHSAT010000023.1"/>
</dbReference>
<reference evidence="3" key="1">
    <citation type="journal article" date="2019" name="Int. J. Syst. Evol. Microbiol.">
        <title>The Global Catalogue of Microorganisms (GCM) 10K type strain sequencing project: providing services to taxonomists for standard genome sequencing and annotation.</title>
        <authorList>
            <consortium name="The Broad Institute Genomics Platform"/>
            <consortium name="The Broad Institute Genome Sequencing Center for Infectious Disease"/>
            <person name="Wu L."/>
            <person name="Ma J."/>
        </authorList>
    </citation>
    <scope>NUCLEOTIDE SEQUENCE [LARGE SCALE GENOMIC DNA]</scope>
    <source>
        <strain evidence="3">CECT 8979</strain>
    </source>
</reference>
<evidence type="ECO:0000313" key="2">
    <source>
        <dbReference type="EMBL" id="MFC3878330.1"/>
    </source>
</evidence>
<protein>
    <submittedName>
        <fullName evidence="2">Lacal_2735 family protein</fullName>
    </submittedName>
</protein>
<dbReference type="Proteomes" id="UP001595812">
    <property type="component" value="Unassembled WGS sequence"/>
</dbReference>
<dbReference type="EMBL" id="JBHSAT010000023">
    <property type="protein sequence ID" value="MFC3878330.1"/>
    <property type="molecule type" value="Genomic_DNA"/>
</dbReference>
<keyword evidence="1" id="KW-0175">Coiled coil</keyword>
<organism evidence="2 3">
    <name type="scientific">Winogradskyella maritima</name>
    <dbReference type="NCBI Taxonomy" id="1517766"/>
    <lineage>
        <taxon>Bacteria</taxon>
        <taxon>Pseudomonadati</taxon>
        <taxon>Bacteroidota</taxon>
        <taxon>Flavobacteriia</taxon>
        <taxon>Flavobacteriales</taxon>
        <taxon>Flavobacteriaceae</taxon>
        <taxon>Winogradskyella</taxon>
    </lineage>
</organism>
<name>A0ABV8AKU0_9FLAO</name>
<dbReference type="NCBIfam" id="NF033487">
    <property type="entry name" value="Lacal_2735_fam"/>
    <property type="match status" value="1"/>
</dbReference>
<dbReference type="InterPro" id="IPR045493">
    <property type="entry name" value="DUF6435"/>
</dbReference>
<feature type="coiled-coil region" evidence="1">
    <location>
        <begin position="4"/>
        <end position="31"/>
    </location>
</feature>
<accession>A0ABV8AKU0</accession>
<gene>
    <name evidence="2" type="ORF">ACFOSX_13905</name>
</gene>
<comment type="caution">
    <text evidence="2">The sequence shown here is derived from an EMBL/GenBank/DDBJ whole genome shotgun (WGS) entry which is preliminary data.</text>
</comment>
<evidence type="ECO:0000313" key="3">
    <source>
        <dbReference type="Proteomes" id="UP001595812"/>
    </source>
</evidence>
<proteinExistence type="predicted"/>
<keyword evidence="3" id="KW-1185">Reference proteome</keyword>
<evidence type="ECO:0000256" key="1">
    <source>
        <dbReference type="SAM" id="Coils"/>
    </source>
</evidence>
<sequence length="64" mass="7807">MSTQPKLREKRDKLKNKYAQLAEDAYNLRQTDHALSDLFEFKAMKVLHKLRKLRFLERDLVRFN</sequence>